<gene>
    <name evidence="4" type="ORF">ALP44_01263</name>
</gene>
<dbReference type="GO" id="GO:0030170">
    <property type="term" value="F:pyridoxal phosphate binding"/>
    <property type="evidence" value="ECO:0007669"/>
    <property type="project" value="InterPro"/>
</dbReference>
<dbReference type="Proteomes" id="UP000282636">
    <property type="component" value="Unassembled WGS sequence"/>
</dbReference>
<dbReference type="PANTHER" id="PTHR43713:SF3">
    <property type="entry name" value="GLUTAMATE-1-SEMIALDEHYDE 2,1-AMINOMUTASE 1, CHLOROPLASTIC-RELATED"/>
    <property type="match status" value="1"/>
</dbReference>
<dbReference type="Gene3D" id="3.90.1150.10">
    <property type="entry name" value="Aspartate Aminotransferase, domain 1"/>
    <property type="match status" value="1"/>
</dbReference>
<evidence type="ECO:0000256" key="3">
    <source>
        <dbReference type="RuleBase" id="RU003560"/>
    </source>
</evidence>
<dbReference type="CDD" id="cd00610">
    <property type="entry name" value="OAT_like"/>
    <property type="match status" value="1"/>
</dbReference>
<keyword evidence="2 3" id="KW-0663">Pyridoxal phosphate</keyword>
<evidence type="ECO:0000313" key="4">
    <source>
        <dbReference type="EMBL" id="RMT63258.1"/>
    </source>
</evidence>
<dbReference type="AlphaFoldDB" id="A0A0Q0DX96"/>
<evidence type="ECO:0000313" key="5">
    <source>
        <dbReference type="Proteomes" id="UP000282636"/>
    </source>
</evidence>
<protein>
    <submittedName>
        <fullName evidence="4">Glutamate-1-semialdehyde 2,1-aminomutase</fullName>
    </submittedName>
</protein>
<dbReference type="Gene3D" id="3.40.640.10">
    <property type="entry name" value="Type I PLP-dependent aspartate aminotransferase-like (Major domain)"/>
    <property type="match status" value="1"/>
</dbReference>
<dbReference type="InterPro" id="IPR015421">
    <property type="entry name" value="PyrdxlP-dep_Trfase_major"/>
</dbReference>
<dbReference type="EMBL" id="RBTL01000247">
    <property type="protein sequence ID" value="RMT63258.1"/>
    <property type="molecule type" value="Genomic_DNA"/>
</dbReference>
<dbReference type="InterPro" id="IPR015422">
    <property type="entry name" value="PyrdxlP-dep_Trfase_small"/>
</dbReference>
<comment type="similarity">
    <text evidence="3">Belongs to the class-III pyridoxal-phosphate-dependent aminotransferase family.</text>
</comment>
<sequence>MKSQPHHPTRSARHDDAVARAAVVLPGATTNSLTQPEGLEFVIERGEGAYVFDIDGNKRLDFMLGAGPLVLGHAHPRIVDTIAKQAAKGTHYFGLANRAIDLAERLVRYVPSAEMVRFTGSGTETTMHAIRLARAVTGRKAIIKFDGAWHGHHDLAAWSMESSPTSAVPYPESAGMQDGVLNDLVVLPYNDAQAVKSLLEQDPHRFAAIICEPAQRALTPLPGFLETLRDVCDKTGTVLIFDEVVTGFRLAPGGAQELYGVTPDLTALGKAMSGGLPIAALVGKRFLMEHLTPGSDPDTFSFHCGTFNGFPIGIETAHTTMDILIEERGIDRLTELGEFGREQVSRVFKDLGVIAQVTGVGPMLHYYFTEETVTNQTIARRANTALAGQIHKLIYSAGIYKQPAKTYLSLAHTEEHIGTFCDVLTWATQTALK</sequence>
<comment type="caution">
    <text evidence="4">The sequence shown here is derived from an EMBL/GenBank/DDBJ whole genome shotgun (WGS) entry which is preliminary data.</text>
</comment>
<organism evidence="4 5">
    <name type="scientific">Pseudomonas syringae pv. theae</name>
    <dbReference type="NCBI Taxonomy" id="103985"/>
    <lineage>
        <taxon>Bacteria</taxon>
        <taxon>Pseudomonadati</taxon>
        <taxon>Pseudomonadota</taxon>
        <taxon>Gammaproteobacteria</taxon>
        <taxon>Pseudomonadales</taxon>
        <taxon>Pseudomonadaceae</taxon>
        <taxon>Pseudomonas</taxon>
        <taxon>Pseudomonas syringae</taxon>
    </lineage>
</organism>
<dbReference type="PROSITE" id="PS00600">
    <property type="entry name" value="AA_TRANSFER_CLASS_3"/>
    <property type="match status" value="1"/>
</dbReference>
<dbReference type="InterPro" id="IPR005814">
    <property type="entry name" value="Aminotrans_3"/>
</dbReference>
<dbReference type="PANTHER" id="PTHR43713">
    <property type="entry name" value="GLUTAMATE-1-SEMIALDEHYDE 2,1-AMINOMUTASE"/>
    <property type="match status" value="1"/>
</dbReference>
<name>A0A0Q0DX96_PSESX</name>
<accession>A0A0Q0DX96</accession>
<proteinExistence type="inferred from homology"/>
<evidence type="ECO:0000256" key="1">
    <source>
        <dbReference type="ARBA" id="ARBA00001933"/>
    </source>
</evidence>
<dbReference type="InterPro" id="IPR049704">
    <property type="entry name" value="Aminotrans_3_PPA_site"/>
</dbReference>
<dbReference type="InterPro" id="IPR015424">
    <property type="entry name" value="PyrdxlP-dep_Trfase"/>
</dbReference>
<dbReference type="SUPFAM" id="SSF53383">
    <property type="entry name" value="PLP-dependent transferases"/>
    <property type="match status" value="1"/>
</dbReference>
<dbReference type="Pfam" id="PF00202">
    <property type="entry name" value="Aminotran_3"/>
    <property type="match status" value="1"/>
</dbReference>
<evidence type="ECO:0000256" key="2">
    <source>
        <dbReference type="ARBA" id="ARBA00022898"/>
    </source>
</evidence>
<comment type="cofactor">
    <cofactor evidence="1">
        <name>pyridoxal 5'-phosphate</name>
        <dbReference type="ChEBI" id="CHEBI:597326"/>
    </cofactor>
</comment>
<dbReference type="GO" id="GO:0008483">
    <property type="term" value="F:transaminase activity"/>
    <property type="evidence" value="ECO:0007669"/>
    <property type="project" value="InterPro"/>
</dbReference>
<reference evidence="4 5" key="1">
    <citation type="submission" date="2018-08" db="EMBL/GenBank/DDBJ databases">
        <title>Recombination of ecologically and evolutionarily significant loci maintains genetic cohesion in the Pseudomonas syringae species complex.</title>
        <authorList>
            <person name="Dillon M."/>
            <person name="Thakur S."/>
            <person name="Almeida R.N.D."/>
            <person name="Weir B.S."/>
            <person name="Guttman D.S."/>
        </authorList>
    </citation>
    <scope>NUCLEOTIDE SEQUENCE [LARGE SCALE GENOMIC DNA]</scope>
    <source>
        <strain evidence="4 5">ICMP 3934</strain>
    </source>
</reference>